<gene>
    <name evidence="1" type="ORF">STEHIDRAFT_126337</name>
</gene>
<dbReference type="EMBL" id="JH687402">
    <property type="protein sequence ID" value="EIM79644.1"/>
    <property type="molecule type" value="Genomic_DNA"/>
</dbReference>
<dbReference type="GeneID" id="18797743"/>
<evidence type="ECO:0000313" key="1">
    <source>
        <dbReference type="EMBL" id="EIM79644.1"/>
    </source>
</evidence>
<reference evidence="2" key="1">
    <citation type="journal article" date="2012" name="Science">
        <title>The Paleozoic origin of enzymatic lignin decomposition reconstructed from 31 fungal genomes.</title>
        <authorList>
            <person name="Floudas D."/>
            <person name="Binder M."/>
            <person name="Riley R."/>
            <person name="Barry K."/>
            <person name="Blanchette R.A."/>
            <person name="Henrissat B."/>
            <person name="Martinez A.T."/>
            <person name="Otillar R."/>
            <person name="Spatafora J.W."/>
            <person name="Yadav J.S."/>
            <person name="Aerts A."/>
            <person name="Benoit I."/>
            <person name="Boyd A."/>
            <person name="Carlson A."/>
            <person name="Copeland A."/>
            <person name="Coutinho P.M."/>
            <person name="de Vries R.P."/>
            <person name="Ferreira P."/>
            <person name="Findley K."/>
            <person name="Foster B."/>
            <person name="Gaskell J."/>
            <person name="Glotzer D."/>
            <person name="Gorecki P."/>
            <person name="Heitman J."/>
            <person name="Hesse C."/>
            <person name="Hori C."/>
            <person name="Igarashi K."/>
            <person name="Jurgens J.A."/>
            <person name="Kallen N."/>
            <person name="Kersten P."/>
            <person name="Kohler A."/>
            <person name="Kuees U."/>
            <person name="Kumar T.K.A."/>
            <person name="Kuo A."/>
            <person name="LaButti K."/>
            <person name="Larrondo L.F."/>
            <person name="Lindquist E."/>
            <person name="Ling A."/>
            <person name="Lombard V."/>
            <person name="Lucas S."/>
            <person name="Lundell T."/>
            <person name="Martin R."/>
            <person name="McLaughlin D.J."/>
            <person name="Morgenstern I."/>
            <person name="Morin E."/>
            <person name="Murat C."/>
            <person name="Nagy L.G."/>
            <person name="Nolan M."/>
            <person name="Ohm R.A."/>
            <person name="Patyshakuliyeva A."/>
            <person name="Rokas A."/>
            <person name="Ruiz-Duenas F.J."/>
            <person name="Sabat G."/>
            <person name="Salamov A."/>
            <person name="Samejima M."/>
            <person name="Schmutz J."/>
            <person name="Slot J.C."/>
            <person name="St John F."/>
            <person name="Stenlid J."/>
            <person name="Sun H."/>
            <person name="Sun S."/>
            <person name="Syed K."/>
            <person name="Tsang A."/>
            <person name="Wiebenga A."/>
            <person name="Young D."/>
            <person name="Pisabarro A."/>
            <person name="Eastwood D.C."/>
            <person name="Martin F."/>
            <person name="Cullen D."/>
            <person name="Grigoriev I.V."/>
            <person name="Hibbett D.S."/>
        </authorList>
    </citation>
    <scope>NUCLEOTIDE SEQUENCE [LARGE SCALE GENOMIC DNA]</scope>
    <source>
        <strain evidence="2">FP-91666</strain>
    </source>
</reference>
<dbReference type="KEGG" id="shs:STEHIDRAFT_126337"/>
<organism evidence="1 2">
    <name type="scientific">Stereum hirsutum (strain FP-91666)</name>
    <name type="common">White-rot fungus</name>
    <dbReference type="NCBI Taxonomy" id="721885"/>
    <lineage>
        <taxon>Eukaryota</taxon>
        <taxon>Fungi</taxon>
        <taxon>Dikarya</taxon>
        <taxon>Basidiomycota</taxon>
        <taxon>Agaricomycotina</taxon>
        <taxon>Agaricomycetes</taxon>
        <taxon>Russulales</taxon>
        <taxon>Stereaceae</taxon>
        <taxon>Stereum</taxon>
    </lineage>
</organism>
<sequence length="76" mass="8500">MALKLKKEGDVGHYQAVRQCVAVKTRMAVKRTIVFLLEAVAHCVFYQGTTTSTLAQPAQPEHTYSDQLSNLRGDMF</sequence>
<accession>R7RWG0</accession>
<dbReference type="Proteomes" id="UP000053927">
    <property type="component" value="Unassembled WGS sequence"/>
</dbReference>
<keyword evidence="2" id="KW-1185">Reference proteome</keyword>
<evidence type="ECO:0000313" key="2">
    <source>
        <dbReference type="Proteomes" id="UP000053927"/>
    </source>
</evidence>
<proteinExistence type="predicted"/>
<protein>
    <submittedName>
        <fullName evidence="1">Uncharacterized protein</fullName>
    </submittedName>
</protein>
<dbReference type="RefSeq" id="XP_007311218.1">
    <property type="nucleotide sequence ID" value="XM_007311156.1"/>
</dbReference>
<dbReference type="AlphaFoldDB" id="R7RWG0"/>
<name>R7RWG0_STEHR</name>